<dbReference type="KEGG" id="rmai:MACH21_23850"/>
<evidence type="ECO:0000256" key="1">
    <source>
        <dbReference type="SAM" id="MobiDB-lite"/>
    </source>
</evidence>
<accession>A0AA48HB29</accession>
<proteinExistence type="predicted"/>
<gene>
    <name evidence="2" type="ORF">MACH21_23850</name>
</gene>
<dbReference type="EMBL" id="AP027266">
    <property type="protein sequence ID" value="BDW86208.1"/>
    <property type="molecule type" value="Genomic_DNA"/>
</dbReference>
<dbReference type="AlphaFoldDB" id="A0AA48HB29"/>
<feature type="region of interest" description="Disordered" evidence="1">
    <location>
        <begin position="56"/>
        <end position="87"/>
    </location>
</feature>
<organism evidence="2 3">
    <name type="scientific">Roseicyclus marinus</name>
    <dbReference type="NCBI Taxonomy" id="2161673"/>
    <lineage>
        <taxon>Bacteria</taxon>
        <taxon>Pseudomonadati</taxon>
        <taxon>Pseudomonadota</taxon>
        <taxon>Alphaproteobacteria</taxon>
        <taxon>Rhodobacterales</taxon>
        <taxon>Roseobacteraceae</taxon>
        <taxon>Roseicyclus</taxon>
    </lineage>
</organism>
<sequence length="87" mass="9432">MTDTPFPTLHPKDITALFIRADGPHPLACARVMPRIFGRLLRRVIGVALVEGDGRLTRTAPRIAATRRGPDHPPLPRPPLAGQADPS</sequence>
<dbReference type="Proteomes" id="UP001337723">
    <property type="component" value="Chromosome"/>
</dbReference>
<evidence type="ECO:0000313" key="2">
    <source>
        <dbReference type="EMBL" id="BDW86208.1"/>
    </source>
</evidence>
<keyword evidence="3" id="KW-1185">Reference proteome</keyword>
<feature type="compositionally biased region" description="Low complexity" evidence="1">
    <location>
        <begin position="57"/>
        <end position="67"/>
    </location>
</feature>
<reference evidence="2 3" key="1">
    <citation type="submission" date="2023-01" db="EMBL/GenBank/DDBJ databases">
        <title>Complete genome sequence of Roseicyclus marinus strain Dej080120_10.</title>
        <authorList>
            <person name="Ueki S."/>
            <person name="Maruyama F."/>
        </authorList>
    </citation>
    <scope>NUCLEOTIDE SEQUENCE [LARGE SCALE GENOMIC DNA]</scope>
    <source>
        <strain evidence="2 3">Dej080120_10</strain>
    </source>
</reference>
<evidence type="ECO:0000313" key="3">
    <source>
        <dbReference type="Proteomes" id="UP001337723"/>
    </source>
</evidence>
<name>A0AA48HB29_9RHOB</name>
<protein>
    <submittedName>
        <fullName evidence="2">Uncharacterized protein</fullName>
    </submittedName>
</protein>